<comment type="subcellular location">
    <subcellularLocation>
        <location evidence="2 15 17">Cytoplasm</location>
    </subcellularLocation>
</comment>
<evidence type="ECO:0000256" key="7">
    <source>
        <dbReference type="ARBA" id="ARBA00022490"/>
    </source>
</evidence>
<gene>
    <name evidence="15 19" type="primary">trmD</name>
    <name evidence="19" type="ORF">H9816_00700</name>
</gene>
<protein>
    <recommendedName>
        <fullName evidence="6 15">tRNA (guanine-N(1)-)-methyltransferase</fullName>
        <ecNumber evidence="5 15">2.1.1.228</ecNumber>
    </recommendedName>
    <alternativeName>
        <fullName evidence="12 15">M1G-methyltransferase</fullName>
    </alternativeName>
    <alternativeName>
        <fullName evidence="13 15">tRNA [GM37] methyltransferase</fullName>
    </alternativeName>
</protein>
<comment type="caution">
    <text evidence="19">The sequence shown here is derived from an EMBL/GenBank/DDBJ whole genome shotgun (WGS) entry which is preliminary data.</text>
</comment>
<comment type="subunit">
    <text evidence="4 15 17">Homodimer.</text>
</comment>
<dbReference type="InterPro" id="IPR016009">
    <property type="entry name" value="tRNA_MeTrfase_TRMD/TRM10"/>
</dbReference>
<evidence type="ECO:0000259" key="18">
    <source>
        <dbReference type="Pfam" id="PF01746"/>
    </source>
</evidence>
<evidence type="ECO:0000256" key="12">
    <source>
        <dbReference type="ARBA" id="ARBA00029736"/>
    </source>
</evidence>
<sequence length="225" mass="25724">MRIDILTVVPELLVSPLNESILKRAQKARLVEIVIHNIRDWTTDKHRHVDDYPFGGEAGMVMKPEPVFRLITHLQSERHYDEVIFTTPDGIQYDQQEANRLSTLENIIILCGHYKGVDYRIREHLITREISIGDYVLTGGELAAAVIADSVVRLLPGAIGDEESALTDSFQDNLLAPPVYTRPAEFNGWRVPEVLLSGHDARIEEWKLEQALERTRRLRPDLLEK</sequence>
<dbReference type="EC" id="2.1.1.228" evidence="5 15"/>
<evidence type="ECO:0000313" key="19">
    <source>
        <dbReference type="EMBL" id="HIZ14423.1"/>
    </source>
</evidence>
<dbReference type="NCBIfam" id="TIGR00088">
    <property type="entry name" value="trmD"/>
    <property type="match status" value="1"/>
</dbReference>
<comment type="similarity">
    <text evidence="3 15 17">Belongs to the RNA methyltransferase TrmD family.</text>
</comment>
<evidence type="ECO:0000256" key="14">
    <source>
        <dbReference type="ARBA" id="ARBA00047783"/>
    </source>
</evidence>
<dbReference type="NCBIfam" id="NF000648">
    <property type="entry name" value="PRK00026.1"/>
    <property type="match status" value="1"/>
</dbReference>
<evidence type="ECO:0000256" key="11">
    <source>
        <dbReference type="ARBA" id="ARBA00022694"/>
    </source>
</evidence>
<dbReference type="AlphaFoldDB" id="A0A9D2DCH8"/>
<evidence type="ECO:0000256" key="16">
    <source>
        <dbReference type="PIRSR" id="PIRSR000386-1"/>
    </source>
</evidence>
<dbReference type="Proteomes" id="UP000824014">
    <property type="component" value="Unassembled WGS sequence"/>
</dbReference>
<dbReference type="InterPro" id="IPR029026">
    <property type="entry name" value="tRNA_m1G_MTases_N"/>
</dbReference>
<dbReference type="EMBL" id="DXCC01000003">
    <property type="protein sequence ID" value="HIZ14423.1"/>
    <property type="molecule type" value="Genomic_DNA"/>
</dbReference>
<keyword evidence="8 15" id="KW-0489">Methyltransferase</keyword>
<evidence type="ECO:0000256" key="4">
    <source>
        <dbReference type="ARBA" id="ARBA00011738"/>
    </source>
</evidence>
<dbReference type="PIRSF" id="PIRSF000386">
    <property type="entry name" value="tRNA_mtase"/>
    <property type="match status" value="1"/>
</dbReference>
<evidence type="ECO:0000256" key="6">
    <source>
        <dbReference type="ARBA" id="ARBA00014679"/>
    </source>
</evidence>
<dbReference type="GO" id="GO:0002939">
    <property type="term" value="P:tRNA N1-guanine methylation"/>
    <property type="evidence" value="ECO:0007669"/>
    <property type="project" value="TreeGrafter"/>
</dbReference>
<evidence type="ECO:0000256" key="3">
    <source>
        <dbReference type="ARBA" id="ARBA00007630"/>
    </source>
</evidence>
<evidence type="ECO:0000256" key="9">
    <source>
        <dbReference type="ARBA" id="ARBA00022679"/>
    </source>
</evidence>
<dbReference type="CDD" id="cd18080">
    <property type="entry name" value="TrmD-like"/>
    <property type="match status" value="1"/>
</dbReference>
<dbReference type="Gene3D" id="3.40.1280.10">
    <property type="match status" value="1"/>
</dbReference>
<comment type="function">
    <text evidence="1 15 17">Specifically methylates guanosine-37 in various tRNAs.</text>
</comment>
<dbReference type="PANTHER" id="PTHR46417">
    <property type="entry name" value="TRNA (GUANINE-N(1)-)-METHYLTRANSFERASE"/>
    <property type="match status" value="1"/>
</dbReference>
<evidence type="ECO:0000256" key="1">
    <source>
        <dbReference type="ARBA" id="ARBA00002634"/>
    </source>
</evidence>
<feature type="binding site" evidence="15 16">
    <location>
        <begin position="132"/>
        <end position="137"/>
    </location>
    <ligand>
        <name>S-adenosyl-L-methionine</name>
        <dbReference type="ChEBI" id="CHEBI:59789"/>
    </ligand>
</feature>
<evidence type="ECO:0000256" key="2">
    <source>
        <dbReference type="ARBA" id="ARBA00004496"/>
    </source>
</evidence>
<evidence type="ECO:0000256" key="13">
    <source>
        <dbReference type="ARBA" id="ARBA00033392"/>
    </source>
</evidence>
<dbReference type="PANTHER" id="PTHR46417:SF1">
    <property type="entry name" value="TRNA (GUANINE-N(1)-)-METHYLTRANSFERASE"/>
    <property type="match status" value="1"/>
</dbReference>
<dbReference type="Gene3D" id="1.10.1270.20">
    <property type="entry name" value="tRNA(m1g37)methyltransferase, domain 2"/>
    <property type="match status" value="1"/>
</dbReference>
<dbReference type="HAMAP" id="MF_00605">
    <property type="entry name" value="TrmD"/>
    <property type="match status" value="1"/>
</dbReference>
<dbReference type="FunFam" id="3.40.1280.10:FF:000001">
    <property type="entry name" value="tRNA (guanine-N(1)-)-methyltransferase"/>
    <property type="match status" value="1"/>
</dbReference>
<dbReference type="InterPro" id="IPR002649">
    <property type="entry name" value="tRNA_m1G_MeTrfase_TrmD"/>
</dbReference>
<keyword evidence="7 15" id="KW-0963">Cytoplasm</keyword>
<keyword evidence="11 15" id="KW-0819">tRNA processing</keyword>
<dbReference type="InterPro" id="IPR023148">
    <property type="entry name" value="tRNA_m1G_MeTrfase_C_sf"/>
</dbReference>
<comment type="catalytic activity">
    <reaction evidence="14 15 17">
        <text>guanosine(37) in tRNA + S-adenosyl-L-methionine = N(1)-methylguanosine(37) in tRNA + S-adenosyl-L-homocysteine + H(+)</text>
        <dbReference type="Rhea" id="RHEA:36899"/>
        <dbReference type="Rhea" id="RHEA-COMP:10145"/>
        <dbReference type="Rhea" id="RHEA-COMP:10147"/>
        <dbReference type="ChEBI" id="CHEBI:15378"/>
        <dbReference type="ChEBI" id="CHEBI:57856"/>
        <dbReference type="ChEBI" id="CHEBI:59789"/>
        <dbReference type="ChEBI" id="CHEBI:73542"/>
        <dbReference type="ChEBI" id="CHEBI:74269"/>
        <dbReference type="EC" id="2.1.1.228"/>
    </reaction>
</comment>
<keyword evidence="10 15" id="KW-0949">S-adenosyl-L-methionine</keyword>
<proteinExistence type="inferred from homology"/>
<keyword evidence="9 15" id="KW-0808">Transferase</keyword>
<evidence type="ECO:0000256" key="17">
    <source>
        <dbReference type="RuleBase" id="RU003464"/>
    </source>
</evidence>
<dbReference type="Pfam" id="PF01746">
    <property type="entry name" value="tRNA_m1G_MT"/>
    <property type="match status" value="1"/>
</dbReference>
<feature type="binding site" evidence="15 16">
    <location>
        <position position="112"/>
    </location>
    <ligand>
        <name>S-adenosyl-L-methionine</name>
        <dbReference type="ChEBI" id="CHEBI:59789"/>
    </ligand>
</feature>
<evidence type="ECO:0000256" key="5">
    <source>
        <dbReference type="ARBA" id="ARBA00012807"/>
    </source>
</evidence>
<evidence type="ECO:0000256" key="8">
    <source>
        <dbReference type="ARBA" id="ARBA00022603"/>
    </source>
</evidence>
<evidence type="ECO:0000256" key="10">
    <source>
        <dbReference type="ARBA" id="ARBA00022691"/>
    </source>
</evidence>
<organism evidence="19 20">
    <name type="scientific">Candidatus Tidjanibacter faecipullorum</name>
    <dbReference type="NCBI Taxonomy" id="2838766"/>
    <lineage>
        <taxon>Bacteria</taxon>
        <taxon>Pseudomonadati</taxon>
        <taxon>Bacteroidota</taxon>
        <taxon>Bacteroidia</taxon>
        <taxon>Bacteroidales</taxon>
        <taxon>Rikenellaceae</taxon>
        <taxon>Tidjanibacter</taxon>
    </lineage>
</organism>
<dbReference type="InterPro" id="IPR029028">
    <property type="entry name" value="Alpha/beta_knot_MTases"/>
</dbReference>
<name>A0A9D2DCH8_9BACT</name>
<dbReference type="SUPFAM" id="SSF75217">
    <property type="entry name" value="alpha/beta knot"/>
    <property type="match status" value="1"/>
</dbReference>
<evidence type="ECO:0000256" key="15">
    <source>
        <dbReference type="HAMAP-Rule" id="MF_00605"/>
    </source>
</evidence>
<reference evidence="19" key="1">
    <citation type="journal article" date="2021" name="PeerJ">
        <title>Extensive microbial diversity within the chicken gut microbiome revealed by metagenomics and culture.</title>
        <authorList>
            <person name="Gilroy R."/>
            <person name="Ravi A."/>
            <person name="Getino M."/>
            <person name="Pursley I."/>
            <person name="Horton D.L."/>
            <person name="Alikhan N.F."/>
            <person name="Baker D."/>
            <person name="Gharbi K."/>
            <person name="Hall N."/>
            <person name="Watson M."/>
            <person name="Adriaenssens E.M."/>
            <person name="Foster-Nyarko E."/>
            <person name="Jarju S."/>
            <person name="Secka A."/>
            <person name="Antonio M."/>
            <person name="Oren A."/>
            <person name="Chaudhuri R.R."/>
            <person name="La Ragione R."/>
            <person name="Hildebrand F."/>
            <person name="Pallen M.J."/>
        </authorList>
    </citation>
    <scope>NUCLEOTIDE SEQUENCE</scope>
    <source>
        <strain evidence="19">ChiHjej11B10-19426</strain>
    </source>
</reference>
<dbReference type="GO" id="GO:0005829">
    <property type="term" value="C:cytosol"/>
    <property type="evidence" value="ECO:0007669"/>
    <property type="project" value="TreeGrafter"/>
</dbReference>
<reference evidence="19" key="2">
    <citation type="submission" date="2021-04" db="EMBL/GenBank/DDBJ databases">
        <authorList>
            <person name="Gilroy R."/>
        </authorList>
    </citation>
    <scope>NUCLEOTIDE SEQUENCE</scope>
    <source>
        <strain evidence="19">ChiHjej11B10-19426</strain>
    </source>
</reference>
<feature type="domain" description="tRNA methyltransferase TRMD/TRM10-type" evidence="18">
    <location>
        <begin position="1"/>
        <end position="225"/>
    </location>
</feature>
<dbReference type="GO" id="GO:0052906">
    <property type="term" value="F:tRNA (guanine(37)-N1)-methyltransferase activity"/>
    <property type="evidence" value="ECO:0007669"/>
    <property type="project" value="UniProtKB-UniRule"/>
</dbReference>
<accession>A0A9D2DCH8</accession>
<evidence type="ECO:0000313" key="20">
    <source>
        <dbReference type="Proteomes" id="UP000824014"/>
    </source>
</evidence>